<name>A0A1J1H7W1_PLARL</name>
<protein>
    <submittedName>
        <fullName evidence="1">Uncharacterized protein</fullName>
    </submittedName>
</protein>
<dbReference type="Proteomes" id="UP000220158">
    <property type="component" value="Chromosome 8"/>
</dbReference>
<dbReference type="KEGG" id="prel:PRELSG_0811100"/>
<dbReference type="EMBL" id="LN835303">
    <property type="protein sequence ID" value="CRG99685.1"/>
    <property type="molecule type" value="Genomic_DNA"/>
</dbReference>
<evidence type="ECO:0000313" key="2">
    <source>
        <dbReference type="Proteomes" id="UP000220158"/>
    </source>
</evidence>
<gene>
    <name evidence="1" type="ORF">PRELSG_0811100</name>
</gene>
<evidence type="ECO:0000313" key="1">
    <source>
        <dbReference type="EMBL" id="CRG99685.1"/>
    </source>
</evidence>
<accession>A0A1J1H7W1</accession>
<reference evidence="1 2" key="1">
    <citation type="submission" date="2015-04" db="EMBL/GenBank/DDBJ databases">
        <authorList>
            <consortium name="Pathogen Informatics"/>
        </authorList>
    </citation>
    <scope>NUCLEOTIDE SEQUENCE [LARGE SCALE GENOMIC DNA]</scope>
    <source>
        <strain evidence="1 2">SGS1</strain>
    </source>
</reference>
<dbReference type="AlphaFoldDB" id="A0A1J1H7W1"/>
<dbReference type="VEuPathDB" id="PlasmoDB:PRELSG_0811100"/>
<proteinExistence type="predicted"/>
<keyword evidence="2" id="KW-1185">Reference proteome</keyword>
<dbReference type="GeneID" id="39735787"/>
<organism evidence="1 2">
    <name type="scientific">Plasmodium relictum</name>
    <dbReference type="NCBI Taxonomy" id="85471"/>
    <lineage>
        <taxon>Eukaryota</taxon>
        <taxon>Sar</taxon>
        <taxon>Alveolata</taxon>
        <taxon>Apicomplexa</taxon>
        <taxon>Aconoidasida</taxon>
        <taxon>Haemosporida</taxon>
        <taxon>Plasmodiidae</taxon>
        <taxon>Plasmodium</taxon>
        <taxon>Plasmodium (Haemamoeba)</taxon>
    </lineage>
</organism>
<dbReference type="OrthoDB" id="378443at2759"/>
<dbReference type="RefSeq" id="XP_028532690.1">
    <property type="nucleotide sequence ID" value="XM_028676174.1"/>
</dbReference>
<sequence>MNSTNEINNDGKINYHHNLRKNRKPRNYDFEYFDESLNKPKCRKKRKKKKTLKSIVGCINKNINSLNMHKLKRSYIKRKYKQKNFCSNGDIIKDRSEYILDKNYYLSHKSINIENPYLKNNKTKKFNLDKNVYLFNSSITLRNNNIKADRICEYLTYKTNTIWKYMGSTVKFKLLNDQQEKYIFLKNMKKHIIFEIIKIAMFALLKVNLNDNNIYTLKFIGMQKTLKKNYDNNNVLLRNSCQVNENNFDYNNDKNSNEKKKSEYKKNNCKTKQENKDLSNSSNDKKYLNFFSTNSKDSKLNINKRLEIKNDILNQGVTVSEILDFVKEKYEKYYENVKQYIVTTLNIYCALNIFKLIRRGRYAICKYDNFNIFKVKYYRKYHKFFYSLKGEEEILMNIKNYLKSFYYDKNKEKNVTTSKEVYQTNKYDLYNTINEKNKIIKKRKKRNVTKDKVGINNINIKENVLDTTYTSCKNKRYGSSIDDIPLYNNNNKPNDFKNNVLLSVKKRGKKKVKKVKDSQTDVVYESNSNEDITEPETSVINNNTYNSLDYCDDKIKNVFIDLNKINIKCIKVVYGMKHFFCSYDTKEKSDKNFEIIKVQKKYDLLRRKHMINMNLRYNFLYNTKRLLNSYCYVNDDCNLTNTTNFFLRNNNIKKEEEKKAPQYGKQKKQNNEDDSSIHEKYNYVNFNLSYKTLRKKMICLRHFTSNSKKDEKCFKQKHEIRIKDKLQNAHNDYLIHTYSINSNFSNPLSNDEFSINFESQCSQKSI</sequence>